<dbReference type="InterPro" id="IPR013783">
    <property type="entry name" value="Ig-like_fold"/>
</dbReference>
<comment type="caution">
    <text evidence="3">The sequence shown here is derived from an EMBL/GenBank/DDBJ whole genome shotgun (WGS) entry which is preliminary data.</text>
</comment>
<dbReference type="Gene3D" id="2.60.40.10">
    <property type="entry name" value="Immunoglobulins"/>
    <property type="match status" value="1"/>
</dbReference>
<dbReference type="PROSITE" id="PS51257">
    <property type="entry name" value="PROKAR_LIPOPROTEIN"/>
    <property type="match status" value="1"/>
</dbReference>
<feature type="domain" description="YtkA-like" evidence="2">
    <location>
        <begin position="35"/>
        <end position="112"/>
    </location>
</feature>
<accession>A0A511V926</accession>
<keyword evidence="1" id="KW-0732">Signal</keyword>
<protein>
    <recommendedName>
        <fullName evidence="2">YtkA-like domain-containing protein</fullName>
    </recommendedName>
</protein>
<keyword evidence="4" id="KW-1185">Reference proteome</keyword>
<feature type="chain" id="PRO_5038948004" description="YtkA-like domain-containing protein" evidence="1">
    <location>
        <begin position="25"/>
        <end position="132"/>
    </location>
</feature>
<dbReference type="AlphaFoldDB" id="A0A511V926"/>
<evidence type="ECO:0000256" key="1">
    <source>
        <dbReference type="SAM" id="SignalP"/>
    </source>
</evidence>
<evidence type="ECO:0000313" key="3">
    <source>
        <dbReference type="EMBL" id="GEN34711.1"/>
    </source>
</evidence>
<evidence type="ECO:0000313" key="4">
    <source>
        <dbReference type="Proteomes" id="UP000321157"/>
    </source>
</evidence>
<proteinExistence type="predicted"/>
<dbReference type="Pfam" id="PF13115">
    <property type="entry name" value="YtkA"/>
    <property type="match status" value="1"/>
</dbReference>
<dbReference type="Proteomes" id="UP000321157">
    <property type="component" value="Unassembled WGS sequence"/>
</dbReference>
<reference evidence="3 4" key="1">
    <citation type="submission" date="2019-07" db="EMBL/GenBank/DDBJ databases">
        <title>Whole genome shotgun sequence of Aneurinibacillus danicus NBRC 102444.</title>
        <authorList>
            <person name="Hosoyama A."/>
            <person name="Uohara A."/>
            <person name="Ohji S."/>
            <person name="Ichikawa N."/>
        </authorList>
    </citation>
    <scope>NUCLEOTIDE SEQUENCE [LARGE SCALE GENOMIC DNA]</scope>
    <source>
        <strain evidence="3 4">NBRC 102444</strain>
    </source>
</reference>
<gene>
    <name evidence="3" type="ORF">ADA01nite_21710</name>
</gene>
<dbReference type="InterPro" id="IPR032693">
    <property type="entry name" value="YtkA-like_dom"/>
</dbReference>
<dbReference type="EMBL" id="BJXX01000092">
    <property type="protein sequence ID" value="GEN34711.1"/>
    <property type="molecule type" value="Genomic_DNA"/>
</dbReference>
<evidence type="ECO:0000259" key="2">
    <source>
        <dbReference type="Pfam" id="PF13115"/>
    </source>
</evidence>
<organism evidence="3 4">
    <name type="scientific">Aneurinibacillus danicus</name>
    <dbReference type="NCBI Taxonomy" id="267746"/>
    <lineage>
        <taxon>Bacteria</taxon>
        <taxon>Bacillati</taxon>
        <taxon>Bacillota</taxon>
        <taxon>Bacilli</taxon>
        <taxon>Bacillales</taxon>
        <taxon>Paenibacillaceae</taxon>
        <taxon>Aneurinibacillus group</taxon>
        <taxon>Aneurinibacillus</taxon>
    </lineage>
</organism>
<name>A0A511V926_9BACL</name>
<feature type="signal peptide" evidence="1">
    <location>
        <begin position="1"/>
        <end position="24"/>
    </location>
</feature>
<sequence length="132" mass="14359">MKNRKRRRFFVFIFLLLFAGACTAGGGQPTYTLPLQIELAVTPETVHVGQRALIEAVVTQGSDKVVDASEAIFEIAKKGERNYEELAAKSKGDGTYAIEKTFTAAGTYTIKAKVTAQDLTAVSSQVIKVKEE</sequence>
<dbReference type="OrthoDB" id="2679563at2"/>
<dbReference type="RefSeq" id="WP_146809981.1">
    <property type="nucleotide sequence ID" value="NZ_BJXX01000092.1"/>
</dbReference>